<dbReference type="InterPro" id="IPR036849">
    <property type="entry name" value="Enolase-like_C_sf"/>
</dbReference>
<name>A0ABD3ME00_9STRA</name>
<evidence type="ECO:0000256" key="3">
    <source>
        <dbReference type="ARBA" id="ARBA00022842"/>
    </source>
</evidence>
<dbReference type="GO" id="GO:0016836">
    <property type="term" value="F:hydro-lyase activity"/>
    <property type="evidence" value="ECO:0007669"/>
    <property type="project" value="UniProtKB-ARBA"/>
</dbReference>
<reference evidence="5 6" key="1">
    <citation type="submission" date="2024-10" db="EMBL/GenBank/DDBJ databases">
        <title>Updated reference genomes for cyclostephanoid diatoms.</title>
        <authorList>
            <person name="Roberts W.R."/>
            <person name="Alverson A.J."/>
        </authorList>
    </citation>
    <scope>NUCLEOTIDE SEQUENCE [LARGE SCALE GENOMIC DNA]</scope>
    <source>
        <strain evidence="5 6">AJA232-27</strain>
    </source>
</reference>
<proteinExistence type="predicted"/>
<evidence type="ECO:0000259" key="4">
    <source>
        <dbReference type="Pfam" id="PF13378"/>
    </source>
</evidence>
<organism evidence="5 6">
    <name type="scientific">Discostella pseudostelligera</name>
    <dbReference type="NCBI Taxonomy" id="259834"/>
    <lineage>
        <taxon>Eukaryota</taxon>
        <taxon>Sar</taxon>
        <taxon>Stramenopiles</taxon>
        <taxon>Ochrophyta</taxon>
        <taxon>Bacillariophyta</taxon>
        <taxon>Coscinodiscophyceae</taxon>
        <taxon>Thalassiosirophycidae</taxon>
        <taxon>Stephanodiscales</taxon>
        <taxon>Stephanodiscaceae</taxon>
        <taxon>Discostella</taxon>
    </lineage>
</organism>
<dbReference type="InterPro" id="IPR029065">
    <property type="entry name" value="Enolase_C-like"/>
</dbReference>
<dbReference type="Gene3D" id="3.20.20.120">
    <property type="entry name" value="Enolase-like C-terminal domain"/>
    <property type="match status" value="1"/>
</dbReference>
<dbReference type="SUPFAM" id="SSF51604">
    <property type="entry name" value="Enolase C-terminal domain-like"/>
    <property type="match status" value="1"/>
</dbReference>
<dbReference type="GO" id="GO:0046872">
    <property type="term" value="F:metal ion binding"/>
    <property type="evidence" value="ECO:0007669"/>
    <property type="project" value="UniProtKB-KW"/>
</dbReference>
<dbReference type="Proteomes" id="UP001530293">
    <property type="component" value="Unassembled WGS sequence"/>
</dbReference>
<dbReference type="EMBL" id="JALLBG020000160">
    <property type="protein sequence ID" value="KAL3761093.1"/>
    <property type="molecule type" value="Genomic_DNA"/>
</dbReference>
<dbReference type="PANTHER" id="PTHR13794">
    <property type="entry name" value="ENOLASE SUPERFAMILY, MANDELATE RACEMASE"/>
    <property type="match status" value="1"/>
</dbReference>
<evidence type="ECO:0000256" key="2">
    <source>
        <dbReference type="ARBA" id="ARBA00022723"/>
    </source>
</evidence>
<keyword evidence="3" id="KW-0460">Magnesium</keyword>
<dbReference type="AlphaFoldDB" id="A0ABD3ME00"/>
<comment type="cofactor">
    <cofactor evidence="1">
        <name>Mg(2+)</name>
        <dbReference type="ChEBI" id="CHEBI:18420"/>
    </cofactor>
</comment>
<gene>
    <name evidence="5" type="ORF">ACHAWU_006499</name>
</gene>
<dbReference type="Pfam" id="PF13378">
    <property type="entry name" value="MR_MLE_C"/>
    <property type="match status" value="1"/>
</dbReference>
<keyword evidence="6" id="KW-1185">Reference proteome</keyword>
<evidence type="ECO:0000313" key="6">
    <source>
        <dbReference type="Proteomes" id="UP001530293"/>
    </source>
</evidence>
<comment type="caution">
    <text evidence="5">The sequence shown here is derived from an EMBL/GenBank/DDBJ whole genome shotgun (WGS) entry which is preliminary data.</text>
</comment>
<sequence>MMAFLSLQYTRYGFRTLLEKKCADVLQPDITWCGGMTEARRIVALAAAYDIPIIPHGSSIYSYHLQICYPNCPMAEFLVMSPNADSIVSYFGSLFTDEPLPKDGYVELPHDKPGFGVSLNRSQSLSSELSSSAISFLLFKFDARLLGRLNSSSSESDSDDEDEFISTIVDLSELADFRFETVLLPFPPVLPVDFRAGLPLVFALNDVDFAFAAFAFAALAPVDFDFADIQPSPSDMASGFEGVLLEDPAFLRCGRIGKLISARGFVDDNSFWPSGPKTR</sequence>
<dbReference type="PANTHER" id="PTHR13794:SF58">
    <property type="entry name" value="MITOCHONDRIAL ENOLASE SUPERFAMILY MEMBER 1"/>
    <property type="match status" value="1"/>
</dbReference>
<feature type="domain" description="Enolase C-terminal" evidence="4">
    <location>
        <begin position="9"/>
        <end position="121"/>
    </location>
</feature>
<dbReference type="InterPro" id="IPR046945">
    <property type="entry name" value="RHMD-like"/>
</dbReference>
<protein>
    <recommendedName>
        <fullName evidence="4">Enolase C-terminal domain-containing protein</fullName>
    </recommendedName>
</protein>
<evidence type="ECO:0000313" key="5">
    <source>
        <dbReference type="EMBL" id="KAL3761093.1"/>
    </source>
</evidence>
<keyword evidence="2" id="KW-0479">Metal-binding</keyword>
<accession>A0ABD3ME00</accession>
<evidence type="ECO:0000256" key="1">
    <source>
        <dbReference type="ARBA" id="ARBA00001946"/>
    </source>
</evidence>